<proteinExistence type="predicted"/>
<protein>
    <submittedName>
        <fullName evidence="3">Variable surface protein Vir12-like protein</fullName>
    </submittedName>
</protein>
<gene>
    <name evidence="3" type="ORF">PVIIG_02701</name>
</gene>
<reference evidence="3 4" key="1">
    <citation type="submission" date="2011-08" db="EMBL/GenBank/DDBJ databases">
        <title>The Genome Sequence of Plasmodium vivax India VII.</title>
        <authorList>
            <consortium name="The Broad Institute Genome Sequencing Platform"/>
            <consortium name="The Broad Institute Genome Sequencing Center for Infectious Disease"/>
            <person name="Neafsey D."/>
            <person name="Carlton J."/>
            <person name="Barnwell J."/>
            <person name="Collins W."/>
            <person name="Escalante A."/>
            <person name="Mullikin J."/>
            <person name="Saul A."/>
            <person name="Guigo R."/>
            <person name="Camara F."/>
            <person name="Young S.K."/>
            <person name="Zeng Q."/>
            <person name="Gargeya S."/>
            <person name="Fitzgerald M."/>
            <person name="Haas B."/>
            <person name="Abouelleil A."/>
            <person name="Alvarado L."/>
            <person name="Arachchi H.M."/>
            <person name="Berlin A."/>
            <person name="Brown A."/>
            <person name="Chapman S.B."/>
            <person name="Chen Z."/>
            <person name="Dunbar C."/>
            <person name="Freedman E."/>
            <person name="Gearin G."/>
            <person name="Gellesch M."/>
            <person name="Goldberg J."/>
            <person name="Griggs A."/>
            <person name="Gujja S."/>
            <person name="Heiman D."/>
            <person name="Howarth C."/>
            <person name="Larson L."/>
            <person name="Lui A."/>
            <person name="MacDonald P.J.P."/>
            <person name="Montmayeur A."/>
            <person name="Murphy C."/>
            <person name="Neiman D."/>
            <person name="Pearson M."/>
            <person name="Priest M."/>
            <person name="Roberts A."/>
            <person name="Saif S."/>
            <person name="Shea T."/>
            <person name="Shenoy N."/>
            <person name="Sisk P."/>
            <person name="Stolte C."/>
            <person name="Sykes S."/>
            <person name="Wortman J."/>
            <person name="Nusbaum C."/>
            <person name="Birren B."/>
        </authorList>
    </citation>
    <scope>NUCLEOTIDE SEQUENCE [LARGE SCALE GENOMIC DNA]</scope>
    <source>
        <strain evidence="3 4">India VII</strain>
    </source>
</reference>
<feature type="compositionally biased region" description="Acidic residues" evidence="1">
    <location>
        <begin position="362"/>
        <end position="372"/>
    </location>
</feature>
<feature type="compositionally biased region" description="Polar residues" evidence="1">
    <location>
        <begin position="408"/>
        <end position="444"/>
    </location>
</feature>
<dbReference type="OrthoDB" id="10309729at2759"/>
<feature type="compositionally biased region" description="Basic residues" evidence="1">
    <location>
        <begin position="346"/>
        <end position="356"/>
    </location>
</feature>
<sequence>MALLPKNNWEKILPDLPAYKKYKELDNVDISGKSNDYCINYLGISNGEDEKFCNQIAKNLRKIFLEKDPLKRRYGCNYFKQWFHDNIGKRYYVGNEKGEKIHVSDSLFNFVAAANIKYIKDSACNGDTFGDPEEWKEEKDLHDYFINFKHIKCNDYDKDKCEKYVDYVTYINRIYQKKIGKCCDEDDLGNLFCIPSIKCGAQYQPYKLLIELNQSLLSLGKKREAALRQVPFREVALREEAPAKYVAAKPGPGVSETARTLHYQETSSPSQRHDDEEENHAVSYYTSEHEGDAVPLDIDDSSVSLGTTHEELGSNLFRNIFLAAGVLGLVSFFFYYNKSSLLKSRSRRRKRKKSKSKANYYEENENELETYDSGDATSYSEGDQYYLNYQPNQSYLNYQPDQSYLNYPSDESYSNYRSDETYSNYRSDETYSNYRSDETYSNYRSDQSYSNYHSDDDYYY</sequence>
<evidence type="ECO:0000256" key="1">
    <source>
        <dbReference type="SAM" id="MobiDB-lite"/>
    </source>
</evidence>
<dbReference type="AlphaFoldDB" id="A0A0J9SE32"/>
<feature type="region of interest" description="Disordered" evidence="1">
    <location>
        <begin position="408"/>
        <end position="460"/>
    </location>
</feature>
<evidence type="ECO:0000313" key="3">
    <source>
        <dbReference type="EMBL" id="KMZ81219.1"/>
    </source>
</evidence>
<keyword evidence="2" id="KW-0812">Transmembrane</keyword>
<name>A0A0J9SE32_PLAVI</name>
<feature type="transmembrane region" description="Helical" evidence="2">
    <location>
        <begin position="316"/>
        <end position="336"/>
    </location>
</feature>
<dbReference type="EMBL" id="KQ234252">
    <property type="protein sequence ID" value="KMZ81219.1"/>
    <property type="molecule type" value="Genomic_DNA"/>
</dbReference>
<keyword evidence="2" id="KW-0472">Membrane</keyword>
<organism evidence="3 4">
    <name type="scientific">Plasmodium vivax India VII</name>
    <dbReference type="NCBI Taxonomy" id="1077284"/>
    <lineage>
        <taxon>Eukaryota</taxon>
        <taxon>Sar</taxon>
        <taxon>Alveolata</taxon>
        <taxon>Apicomplexa</taxon>
        <taxon>Aconoidasida</taxon>
        <taxon>Haemosporida</taxon>
        <taxon>Plasmodiidae</taxon>
        <taxon>Plasmodium</taxon>
        <taxon>Plasmodium (Plasmodium)</taxon>
    </lineage>
</organism>
<dbReference type="InterPro" id="IPR008780">
    <property type="entry name" value="Plasmodium_Vir"/>
</dbReference>
<feature type="region of interest" description="Disordered" evidence="1">
    <location>
        <begin position="346"/>
        <end position="379"/>
    </location>
</feature>
<dbReference type="Pfam" id="PF05795">
    <property type="entry name" value="Plasmodium_Vir"/>
    <property type="match status" value="1"/>
</dbReference>
<keyword evidence="2" id="KW-1133">Transmembrane helix</keyword>
<dbReference type="Proteomes" id="UP000053562">
    <property type="component" value="Unassembled WGS sequence"/>
</dbReference>
<evidence type="ECO:0000313" key="4">
    <source>
        <dbReference type="Proteomes" id="UP000053562"/>
    </source>
</evidence>
<evidence type="ECO:0000256" key="2">
    <source>
        <dbReference type="SAM" id="Phobius"/>
    </source>
</evidence>
<accession>A0A0J9SE32</accession>